<sequence>MSAADKEAVLELLEEGKASDLVDLILGDSPYRVTGEAIFANDDERDAYVMTIEHLRFVAKYGTQAGPVKEGGRVYLPYPDYFEKWFQLGTPGLTQADLASYLGKTV</sequence>
<proteinExistence type="predicted"/>
<evidence type="ECO:0000313" key="1">
    <source>
        <dbReference type="EMBL" id="KGC03666.1"/>
    </source>
</evidence>
<organism evidence="1 2">
    <name type="scientific">Burkholderia cepacia</name>
    <name type="common">Pseudomonas cepacia</name>
    <dbReference type="NCBI Taxonomy" id="292"/>
    <lineage>
        <taxon>Bacteria</taxon>
        <taxon>Pseudomonadati</taxon>
        <taxon>Pseudomonadota</taxon>
        <taxon>Betaproteobacteria</taxon>
        <taxon>Burkholderiales</taxon>
        <taxon>Burkholderiaceae</taxon>
        <taxon>Burkholderia</taxon>
        <taxon>Burkholderia cepacia complex</taxon>
    </lineage>
</organism>
<protein>
    <submittedName>
        <fullName evidence="1">Uncharacterized protein</fullName>
    </submittedName>
</protein>
<dbReference type="RefSeq" id="WP_155294432.1">
    <property type="nucleotide sequence ID" value="NZ_KN150854.1"/>
</dbReference>
<name>A0AA89CIP9_BURCE</name>
<gene>
    <name evidence="1" type="ORF">DM43_3102</name>
</gene>
<dbReference type="AlphaFoldDB" id="A0AA89CIP9"/>
<evidence type="ECO:0000313" key="2">
    <source>
        <dbReference type="Proteomes" id="UP000029575"/>
    </source>
</evidence>
<comment type="caution">
    <text evidence="1">The sequence shown here is derived from an EMBL/GenBank/DDBJ whole genome shotgun (WGS) entry which is preliminary data.</text>
</comment>
<dbReference type="EMBL" id="JPGD01000005">
    <property type="protein sequence ID" value="KGC03666.1"/>
    <property type="molecule type" value="Genomic_DNA"/>
</dbReference>
<dbReference type="Proteomes" id="UP000029575">
    <property type="component" value="Unassembled WGS sequence"/>
</dbReference>
<reference evidence="1 2" key="1">
    <citation type="submission" date="2014-06" db="EMBL/GenBank/DDBJ databases">
        <authorList>
            <person name="Bishop-Lilly K.A."/>
            <person name="Broomall S.M."/>
            <person name="Chain P.S."/>
            <person name="Chertkov O."/>
            <person name="Coyne S.R."/>
            <person name="Daligault H.E."/>
            <person name="Davenport K.W."/>
            <person name="Erkkila T."/>
            <person name="Frey K.G."/>
            <person name="Gibbons H.S."/>
            <person name="Gu W."/>
            <person name="Jaissle J."/>
            <person name="Johnson S.L."/>
            <person name="Koroleva G.I."/>
            <person name="Ladner J.T."/>
            <person name="Lo C.-C."/>
            <person name="Minogue T.D."/>
            <person name="Munk C."/>
            <person name="Palacios G.F."/>
            <person name="Redden C.L."/>
            <person name="Rosenzweig C.N."/>
            <person name="Scholz M.B."/>
            <person name="Teshima H."/>
            <person name="Xu Y."/>
        </authorList>
    </citation>
    <scope>NUCLEOTIDE SEQUENCE [LARGE SCALE GENOMIC DNA]</scope>
    <source>
        <strain evidence="1 2">DWS 37UF10B-2</strain>
    </source>
</reference>
<accession>A0AA89CIP9</accession>